<dbReference type="InterPro" id="IPR016446">
    <property type="entry name" value="Flavin_OxRdtase_Frp"/>
</dbReference>
<accession>A0AAW5I096</accession>
<keyword evidence="3 5" id="KW-0288">FMN</keyword>
<sequence length="261" mass="29178">MNHTIEHQLRHRTIREFERRGVDKEVLDQLFEVAMRTASSRGLQQASIIHVTDADLQRRLAEIGQQEYVGRAPVYLLFIVDTARNAALLEDPSAAGHTRPFVEGFTDACLMAQNVVNAAESLGMGANYLGNIHNDLQAVVDLLELPRFTFPVVGLTLGWPAQDPQLKPRIPARLRVMENAYQAPASWSEALGEYDQEMTTYYDLRDANRRSDNFFRQVRAGVADARRAAGRVPGCRAAAGVRDLIFWGASAKGRNSCLKRE</sequence>
<dbReference type="Gene3D" id="3.40.109.10">
    <property type="entry name" value="NADH Oxidase"/>
    <property type="match status" value="1"/>
</dbReference>
<keyword evidence="8" id="KW-1185">Reference proteome</keyword>
<dbReference type="Pfam" id="PF00881">
    <property type="entry name" value="Nitroreductase"/>
    <property type="match status" value="2"/>
</dbReference>
<evidence type="ECO:0000256" key="1">
    <source>
        <dbReference type="ARBA" id="ARBA00008366"/>
    </source>
</evidence>
<evidence type="ECO:0000313" key="7">
    <source>
        <dbReference type="EMBL" id="MCO6395426.1"/>
    </source>
</evidence>
<proteinExistence type="inferred from homology"/>
<dbReference type="RefSeq" id="WP_252932154.1">
    <property type="nucleotide sequence ID" value="NZ_JAEUWV010000027.1"/>
</dbReference>
<keyword evidence="5" id="KW-0521">NADP</keyword>
<evidence type="ECO:0000259" key="6">
    <source>
        <dbReference type="Pfam" id="PF00881"/>
    </source>
</evidence>
<evidence type="ECO:0000313" key="8">
    <source>
        <dbReference type="Proteomes" id="UP001205920"/>
    </source>
</evidence>
<dbReference type="InterPro" id="IPR029479">
    <property type="entry name" value="Nitroreductase"/>
</dbReference>
<dbReference type="PANTHER" id="PTHR43425">
    <property type="entry name" value="OXYGEN-INSENSITIVE NADPH NITROREDUCTASE"/>
    <property type="match status" value="1"/>
</dbReference>
<evidence type="ECO:0000256" key="3">
    <source>
        <dbReference type="ARBA" id="ARBA00022643"/>
    </source>
</evidence>
<dbReference type="EMBL" id="JAEUWV010000027">
    <property type="protein sequence ID" value="MCO6395426.1"/>
    <property type="molecule type" value="Genomic_DNA"/>
</dbReference>
<dbReference type="InterPro" id="IPR000415">
    <property type="entry name" value="Nitroreductase-like"/>
</dbReference>
<dbReference type="SUPFAM" id="SSF55469">
    <property type="entry name" value="FMN-dependent nitroreductase-like"/>
    <property type="match status" value="1"/>
</dbReference>
<protein>
    <submittedName>
        <fullName evidence="7">Nitroreductase family protein</fullName>
    </submittedName>
</protein>
<reference evidence="7 8" key="1">
    <citation type="submission" date="2021-01" db="EMBL/GenBank/DDBJ databases">
        <title>Identification and Characterization of Corynebacterium sp.</title>
        <authorList>
            <person name="Luo Q."/>
            <person name="Qu P."/>
            <person name="Chen Q."/>
        </authorList>
    </citation>
    <scope>NUCLEOTIDE SEQUENCE [LARGE SCALE GENOMIC DNA]</scope>
    <source>
        <strain evidence="7 8">MC-18</strain>
    </source>
</reference>
<keyword evidence="2 5" id="KW-0285">Flavoprotein</keyword>
<evidence type="ECO:0000256" key="5">
    <source>
        <dbReference type="PIRNR" id="PIRNR005426"/>
    </source>
</evidence>
<dbReference type="GO" id="GO:0016491">
    <property type="term" value="F:oxidoreductase activity"/>
    <property type="evidence" value="ECO:0007669"/>
    <property type="project" value="UniProtKB-UniRule"/>
</dbReference>
<dbReference type="Proteomes" id="UP001205920">
    <property type="component" value="Unassembled WGS sequence"/>
</dbReference>
<dbReference type="PANTHER" id="PTHR43425:SF2">
    <property type="entry name" value="OXYGEN-INSENSITIVE NADPH NITROREDUCTASE"/>
    <property type="match status" value="1"/>
</dbReference>
<organism evidence="7 8">
    <name type="scientific">Corynebacterium lipophilum</name>
    <dbReference type="NCBI Taxonomy" id="2804918"/>
    <lineage>
        <taxon>Bacteria</taxon>
        <taxon>Bacillati</taxon>
        <taxon>Actinomycetota</taxon>
        <taxon>Actinomycetes</taxon>
        <taxon>Mycobacteriales</taxon>
        <taxon>Corynebacteriaceae</taxon>
        <taxon>Corynebacterium</taxon>
    </lineage>
</organism>
<gene>
    <name evidence="7" type="ORF">JMN37_10680</name>
</gene>
<name>A0AAW5I096_9CORY</name>
<feature type="domain" description="Nitroreductase" evidence="6">
    <location>
        <begin position="65"/>
        <end position="159"/>
    </location>
</feature>
<dbReference type="PIRSF" id="PIRSF005426">
    <property type="entry name" value="Frp"/>
    <property type="match status" value="1"/>
</dbReference>
<comment type="caution">
    <text evidence="7">The sequence shown here is derived from an EMBL/GenBank/DDBJ whole genome shotgun (WGS) entry which is preliminary data.</text>
</comment>
<evidence type="ECO:0000256" key="4">
    <source>
        <dbReference type="ARBA" id="ARBA00023002"/>
    </source>
</evidence>
<dbReference type="AlphaFoldDB" id="A0AAW5I096"/>
<feature type="domain" description="Nitroreductase" evidence="6">
    <location>
        <begin position="11"/>
        <end position="63"/>
    </location>
</feature>
<evidence type="ECO:0000256" key="2">
    <source>
        <dbReference type="ARBA" id="ARBA00022630"/>
    </source>
</evidence>
<comment type="similarity">
    <text evidence="1 5">Belongs to the flavin oxidoreductase frp family.</text>
</comment>
<keyword evidence="4 5" id="KW-0560">Oxidoreductase</keyword>